<dbReference type="InterPro" id="IPR021315">
    <property type="entry name" value="Gap/Sap"/>
</dbReference>
<proteinExistence type="predicted"/>
<dbReference type="Pfam" id="PF11139">
    <property type="entry name" value="SfLAP"/>
    <property type="match status" value="1"/>
</dbReference>
<feature type="transmembrane region" description="Helical" evidence="2">
    <location>
        <begin position="199"/>
        <end position="221"/>
    </location>
</feature>
<feature type="transmembrane region" description="Helical" evidence="2">
    <location>
        <begin position="242"/>
        <end position="259"/>
    </location>
</feature>
<feature type="transmembrane region" description="Helical" evidence="2">
    <location>
        <begin position="12"/>
        <end position="33"/>
    </location>
</feature>
<feature type="transmembrane region" description="Helical" evidence="2">
    <location>
        <begin position="85"/>
        <end position="105"/>
    </location>
</feature>
<evidence type="ECO:0008006" key="5">
    <source>
        <dbReference type="Google" id="ProtNLM"/>
    </source>
</evidence>
<evidence type="ECO:0000313" key="3">
    <source>
        <dbReference type="EMBL" id="QBR89309.1"/>
    </source>
</evidence>
<evidence type="ECO:0000256" key="2">
    <source>
        <dbReference type="SAM" id="Phobius"/>
    </source>
</evidence>
<feature type="transmembrane region" description="Helical" evidence="2">
    <location>
        <begin position="45"/>
        <end position="65"/>
    </location>
</feature>
<keyword evidence="2" id="KW-1133">Transmembrane helix</keyword>
<dbReference type="RefSeq" id="WP_135067674.1">
    <property type="nucleotide sequence ID" value="NZ_CP038266.1"/>
</dbReference>
<reference evidence="3 4" key="1">
    <citation type="submission" date="2019-03" db="EMBL/GenBank/DDBJ databases">
        <authorList>
            <person name="Dong K."/>
        </authorList>
    </citation>
    <scope>NUCLEOTIDE SEQUENCE [LARGE SCALE GENOMIC DNA]</scope>
    <source>
        <strain evidence="4">dk512</strain>
    </source>
</reference>
<keyword evidence="2" id="KW-0472">Membrane</keyword>
<dbReference type="EMBL" id="CP038266">
    <property type="protein sequence ID" value="QBR89309.1"/>
    <property type="molecule type" value="Genomic_DNA"/>
</dbReference>
<name>A0ABX5ST35_9MICO</name>
<feature type="transmembrane region" description="Helical" evidence="2">
    <location>
        <begin position="159"/>
        <end position="179"/>
    </location>
</feature>
<organism evidence="3 4">
    <name type="scientific">Microbacterium wangchenii</name>
    <dbReference type="NCBI Taxonomy" id="2541726"/>
    <lineage>
        <taxon>Bacteria</taxon>
        <taxon>Bacillati</taxon>
        <taxon>Actinomycetota</taxon>
        <taxon>Actinomycetes</taxon>
        <taxon>Micrococcales</taxon>
        <taxon>Microbacteriaceae</taxon>
        <taxon>Microbacterium</taxon>
    </lineage>
</organism>
<keyword evidence="2" id="KW-0812">Transmembrane</keyword>
<accession>A0ABX5ST35</accession>
<feature type="region of interest" description="Disordered" evidence="1">
    <location>
        <begin position="111"/>
        <end position="138"/>
    </location>
</feature>
<gene>
    <name evidence="3" type="ORF">E4K62_11845</name>
</gene>
<sequence>MDIVSDAPLAITLTVLALVDGLSIGTLLIPVFLLLAPGRVRGDRVLLYLVTIAVFYLAAGVLFTLGLVNLVDVAHDVLSSSAGQVVQLVVGGGLLVTAIVMGGGGPKKTAAAAARADSSERSGEVSSPSSGGTATATVKSARLARWRDRLLSRDASPGAVMAVAVGAGVIEIATMLPYLVAMGMLAEAPLAMPVRFASLAGYCAVMVLPALVLLALRIIAAPLVERPLARLAAWMERTGRENTAWIVGIVGFFIARAAANELGLFDGLAQLG</sequence>
<dbReference type="Proteomes" id="UP000295748">
    <property type="component" value="Chromosome"/>
</dbReference>
<feature type="compositionally biased region" description="Low complexity" evidence="1">
    <location>
        <begin position="124"/>
        <end position="137"/>
    </location>
</feature>
<keyword evidence="4" id="KW-1185">Reference proteome</keyword>
<evidence type="ECO:0000256" key="1">
    <source>
        <dbReference type="SAM" id="MobiDB-lite"/>
    </source>
</evidence>
<evidence type="ECO:0000313" key="4">
    <source>
        <dbReference type="Proteomes" id="UP000295748"/>
    </source>
</evidence>
<protein>
    <recommendedName>
        <fullName evidence="5">GAP family protein</fullName>
    </recommendedName>
</protein>